<keyword evidence="5" id="KW-0539">Nucleus</keyword>
<feature type="domain" description="FF" evidence="8">
    <location>
        <begin position="367"/>
        <end position="429"/>
    </location>
</feature>
<evidence type="ECO:0000313" key="10">
    <source>
        <dbReference type="Proteomes" id="UP000799772"/>
    </source>
</evidence>
<evidence type="ECO:0000259" key="8">
    <source>
        <dbReference type="PROSITE" id="PS51676"/>
    </source>
</evidence>
<proteinExistence type="predicted"/>
<evidence type="ECO:0000259" key="7">
    <source>
        <dbReference type="PROSITE" id="PS50020"/>
    </source>
</evidence>
<dbReference type="SMART" id="SM00456">
    <property type="entry name" value="WW"/>
    <property type="match status" value="2"/>
</dbReference>
<evidence type="ECO:0000256" key="4">
    <source>
        <dbReference type="ARBA" id="ARBA00023187"/>
    </source>
</evidence>
<dbReference type="EMBL" id="ML978133">
    <property type="protein sequence ID" value="KAF2094827.1"/>
    <property type="molecule type" value="Genomic_DNA"/>
</dbReference>
<feature type="domain" description="FF" evidence="8">
    <location>
        <begin position="154"/>
        <end position="208"/>
    </location>
</feature>
<dbReference type="Pfam" id="PF01846">
    <property type="entry name" value="FF"/>
    <property type="match status" value="3"/>
</dbReference>
<accession>A0A9P4M510</accession>
<dbReference type="AlphaFoldDB" id="A0A9P4M510"/>
<dbReference type="GO" id="GO:0045292">
    <property type="term" value="P:mRNA cis splicing, via spliceosome"/>
    <property type="evidence" value="ECO:0007669"/>
    <property type="project" value="InterPro"/>
</dbReference>
<dbReference type="Pfam" id="PF00397">
    <property type="entry name" value="WW"/>
    <property type="match status" value="2"/>
</dbReference>
<evidence type="ECO:0000256" key="5">
    <source>
        <dbReference type="ARBA" id="ARBA00023242"/>
    </source>
</evidence>
<gene>
    <name evidence="9" type="ORF">NA57DRAFT_79996</name>
</gene>
<keyword evidence="2" id="KW-0507">mRNA processing</keyword>
<dbReference type="CDD" id="cd00201">
    <property type="entry name" value="WW"/>
    <property type="match status" value="2"/>
</dbReference>
<comment type="subcellular location">
    <subcellularLocation>
        <location evidence="1">Nucleus</location>
    </subcellularLocation>
</comment>
<keyword evidence="3" id="KW-0677">Repeat</keyword>
<feature type="region of interest" description="Disordered" evidence="6">
    <location>
        <begin position="84"/>
        <end position="129"/>
    </location>
</feature>
<dbReference type="SMART" id="SM00441">
    <property type="entry name" value="FF"/>
    <property type="match status" value="5"/>
</dbReference>
<dbReference type="SUPFAM" id="SSF81698">
    <property type="entry name" value="FF domain"/>
    <property type="match status" value="4"/>
</dbReference>
<dbReference type="Gene3D" id="2.20.70.10">
    <property type="match status" value="2"/>
</dbReference>
<dbReference type="Gene3D" id="1.10.10.440">
    <property type="entry name" value="FF domain"/>
    <property type="match status" value="4"/>
</dbReference>
<organism evidence="9 10">
    <name type="scientific">Rhizodiscina lignyota</name>
    <dbReference type="NCBI Taxonomy" id="1504668"/>
    <lineage>
        <taxon>Eukaryota</taxon>
        <taxon>Fungi</taxon>
        <taxon>Dikarya</taxon>
        <taxon>Ascomycota</taxon>
        <taxon>Pezizomycotina</taxon>
        <taxon>Dothideomycetes</taxon>
        <taxon>Pleosporomycetidae</taxon>
        <taxon>Aulographales</taxon>
        <taxon>Rhizodiscinaceae</taxon>
        <taxon>Rhizodiscina</taxon>
    </lineage>
</organism>
<feature type="domain" description="WW" evidence="7">
    <location>
        <begin position="44"/>
        <end position="77"/>
    </location>
</feature>
<dbReference type="InterPro" id="IPR036517">
    <property type="entry name" value="FF_domain_sf"/>
</dbReference>
<dbReference type="FunFam" id="1.10.10.440:FF:000013">
    <property type="entry name" value="pre-mRNA-processing protein 40A isoform X1"/>
    <property type="match status" value="1"/>
</dbReference>
<feature type="domain" description="WW" evidence="7">
    <location>
        <begin position="3"/>
        <end position="36"/>
    </location>
</feature>
<feature type="compositionally biased region" description="Acidic residues" evidence="6">
    <location>
        <begin position="727"/>
        <end position="736"/>
    </location>
</feature>
<comment type="caution">
    <text evidence="9">The sequence shown here is derived from an EMBL/GenBank/DDBJ whole genome shotgun (WGS) entry which is preliminary data.</text>
</comment>
<dbReference type="PROSITE" id="PS51676">
    <property type="entry name" value="FF"/>
    <property type="match status" value="2"/>
</dbReference>
<reference evidence="9" key="1">
    <citation type="journal article" date="2020" name="Stud. Mycol.">
        <title>101 Dothideomycetes genomes: a test case for predicting lifestyles and emergence of pathogens.</title>
        <authorList>
            <person name="Haridas S."/>
            <person name="Albert R."/>
            <person name="Binder M."/>
            <person name="Bloem J."/>
            <person name="Labutti K."/>
            <person name="Salamov A."/>
            <person name="Andreopoulos B."/>
            <person name="Baker S."/>
            <person name="Barry K."/>
            <person name="Bills G."/>
            <person name="Bluhm B."/>
            <person name="Cannon C."/>
            <person name="Castanera R."/>
            <person name="Culley D."/>
            <person name="Daum C."/>
            <person name="Ezra D."/>
            <person name="Gonzalez J."/>
            <person name="Henrissat B."/>
            <person name="Kuo A."/>
            <person name="Liang C."/>
            <person name="Lipzen A."/>
            <person name="Lutzoni F."/>
            <person name="Magnuson J."/>
            <person name="Mondo S."/>
            <person name="Nolan M."/>
            <person name="Ohm R."/>
            <person name="Pangilinan J."/>
            <person name="Park H.-J."/>
            <person name="Ramirez L."/>
            <person name="Alfaro M."/>
            <person name="Sun H."/>
            <person name="Tritt A."/>
            <person name="Yoshinaga Y."/>
            <person name="Zwiers L.-H."/>
            <person name="Turgeon B."/>
            <person name="Goodwin S."/>
            <person name="Spatafora J."/>
            <person name="Crous P."/>
            <person name="Grigoriev I."/>
        </authorList>
    </citation>
    <scope>NUCLEOTIDE SEQUENCE</scope>
    <source>
        <strain evidence="9">CBS 133067</strain>
    </source>
</reference>
<dbReference type="GO" id="GO:0071004">
    <property type="term" value="C:U2-type prespliceosome"/>
    <property type="evidence" value="ECO:0007669"/>
    <property type="project" value="TreeGrafter"/>
</dbReference>
<dbReference type="GO" id="GO:0003723">
    <property type="term" value="F:RNA binding"/>
    <property type="evidence" value="ECO:0007669"/>
    <property type="project" value="TreeGrafter"/>
</dbReference>
<evidence type="ECO:0000256" key="1">
    <source>
        <dbReference type="ARBA" id="ARBA00004123"/>
    </source>
</evidence>
<dbReference type="InterPro" id="IPR001202">
    <property type="entry name" value="WW_dom"/>
</dbReference>
<dbReference type="PROSITE" id="PS50020">
    <property type="entry name" value="WW_DOMAIN_2"/>
    <property type="match status" value="2"/>
</dbReference>
<dbReference type="PANTHER" id="PTHR11864:SF0">
    <property type="entry name" value="PRP40 PRE-MRNA PROCESSING FACTOR 40 HOMOLOG A (YEAST)"/>
    <property type="match status" value="1"/>
</dbReference>
<feature type="compositionally biased region" description="Basic and acidic residues" evidence="6">
    <location>
        <begin position="109"/>
        <end position="124"/>
    </location>
</feature>
<dbReference type="OrthoDB" id="187617at2759"/>
<keyword evidence="4" id="KW-0508">mRNA splicing</keyword>
<keyword evidence="10" id="KW-1185">Reference proteome</keyword>
<evidence type="ECO:0000256" key="3">
    <source>
        <dbReference type="ARBA" id="ARBA00022737"/>
    </source>
</evidence>
<dbReference type="InterPro" id="IPR039726">
    <property type="entry name" value="Prp40-like"/>
</dbReference>
<evidence type="ECO:0000256" key="6">
    <source>
        <dbReference type="SAM" id="MobiDB-lite"/>
    </source>
</evidence>
<dbReference type="PANTHER" id="PTHR11864">
    <property type="entry name" value="PRE-MRNA-PROCESSING PROTEIN PRP40"/>
    <property type="match status" value="1"/>
</dbReference>
<feature type="compositionally biased region" description="Basic and acidic residues" evidence="6">
    <location>
        <begin position="590"/>
        <end position="629"/>
    </location>
</feature>
<feature type="compositionally biased region" description="Basic and acidic residues" evidence="6">
    <location>
        <begin position="560"/>
        <end position="581"/>
    </location>
</feature>
<evidence type="ECO:0000256" key="2">
    <source>
        <dbReference type="ARBA" id="ARBA00022664"/>
    </source>
</evidence>
<feature type="region of interest" description="Disordered" evidence="6">
    <location>
        <begin position="560"/>
        <end position="736"/>
    </location>
</feature>
<dbReference type="InterPro" id="IPR036020">
    <property type="entry name" value="WW_dom_sf"/>
</dbReference>
<feature type="compositionally biased region" description="Basic and acidic residues" evidence="6">
    <location>
        <begin position="637"/>
        <end position="660"/>
    </location>
</feature>
<name>A0A9P4M510_9PEZI</name>
<dbReference type="InterPro" id="IPR002713">
    <property type="entry name" value="FF_domain"/>
</dbReference>
<sequence length="736" mass="86489">MNGASPGLWQEARAEDGRVYYWNTSTKEVSWAKPEGMQNVQEHGQAPQPWTEYTHHDGRKYWHNKETGQSVWDMPKEYKDMLEQNAPSRPSAPAFVAGGGSTYSQALSRTRDREEHSLPDRPTNDRQIVPYQSAADGYRGPAFVPQGEVEYSSREEAEAAFFKFLKRVGVKIDWTWEKVMDEAIGEPDFRAIKEPRERKPAFEKYVAELQAQERERERERQATLRSDFMSMLKRNPEVGYYSKWENVRPMLEAELVFKSAKNEDERIALFNEYRTDLYKAHVQHERTARISALDELSSVLNSLDLKPYTQWEEGHSLIQSSNRFTTDKKFETLTSMDILKAFDTHKQFLERIFNDERQRDMRTKARRARKARDGFKALLNELKSEKKLKASSKWKDIYPMIANDPRYTAMLEQHQGSTASDLFWDAIVDEKQEMRRKRWMAEETFPEIKNILDMSFTKFVELLRSNPRTKNFDEETLSATFETLREKAKKEESRHAHVKERDLIDDLRSKLKYMDPPIRTSDTYDQVRPRIEHFAEFRALDSEDLRRSAFDKVIRRLKDKEEDNAREQKSRRDHRDRDGRNGHSRHHRTRSPEPDPYEADRKKSAAARERQFRKSSLREASPRRDDRASSKHGGSFYERERKDREAERERSYISRADPRDNSSVQLDYGDSRPSSTRKRPESEAGSPGSRRDSKRLRRDKDSRERTFSPRGHKARTPEPMSGVVDGGSEDGELEEV</sequence>
<feature type="compositionally biased region" description="Basic and acidic residues" evidence="6">
    <location>
        <begin position="698"/>
        <end position="707"/>
    </location>
</feature>
<dbReference type="SUPFAM" id="SSF51045">
    <property type="entry name" value="WW domain"/>
    <property type="match status" value="2"/>
</dbReference>
<dbReference type="Proteomes" id="UP000799772">
    <property type="component" value="Unassembled WGS sequence"/>
</dbReference>
<evidence type="ECO:0000313" key="9">
    <source>
        <dbReference type="EMBL" id="KAF2094827.1"/>
    </source>
</evidence>
<dbReference type="GO" id="GO:0005685">
    <property type="term" value="C:U1 snRNP"/>
    <property type="evidence" value="ECO:0007669"/>
    <property type="project" value="TreeGrafter"/>
</dbReference>
<evidence type="ECO:0008006" key="11">
    <source>
        <dbReference type="Google" id="ProtNLM"/>
    </source>
</evidence>
<protein>
    <recommendedName>
        <fullName evidence="11">Formin binding protein</fullName>
    </recommendedName>
</protein>